<comment type="subunit">
    <text evidence="9">Forms a complex with TatC.</text>
</comment>
<evidence type="ECO:0000256" key="2">
    <source>
        <dbReference type="ARBA" id="ARBA00022448"/>
    </source>
</evidence>
<dbReference type="NCBIfam" id="TIGR01411">
    <property type="entry name" value="tatAE"/>
    <property type="match status" value="1"/>
</dbReference>
<evidence type="ECO:0000256" key="3">
    <source>
        <dbReference type="ARBA" id="ARBA00022475"/>
    </source>
</evidence>
<name>A0A537J2T5_9BACT</name>
<dbReference type="PANTHER" id="PTHR42982:SF1">
    <property type="entry name" value="SEC-INDEPENDENT PROTEIN TRANSLOCASE PROTEIN TATA"/>
    <property type="match status" value="1"/>
</dbReference>
<comment type="function">
    <text evidence="9">Part of the twin-arginine translocation (Tat) system that transports large folded proteins containing a characteristic twin-arginine motif in their signal peptide across membranes. TatA could form the protein-conducting channel of the Tat system.</text>
</comment>
<dbReference type="Proteomes" id="UP000318093">
    <property type="component" value="Unassembled WGS sequence"/>
</dbReference>
<evidence type="ECO:0000256" key="7">
    <source>
        <dbReference type="ARBA" id="ARBA00023010"/>
    </source>
</evidence>
<evidence type="ECO:0000256" key="9">
    <source>
        <dbReference type="HAMAP-Rule" id="MF_00236"/>
    </source>
</evidence>
<keyword evidence="8 9" id="KW-0472">Membrane</keyword>
<keyword evidence="5 9" id="KW-0653">Protein transport</keyword>
<dbReference type="GO" id="GO:0043953">
    <property type="term" value="P:protein transport by the Tat complex"/>
    <property type="evidence" value="ECO:0007669"/>
    <property type="project" value="UniProtKB-UniRule"/>
</dbReference>
<dbReference type="AlphaFoldDB" id="A0A537J2T5"/>
<evidence type="ECO:0000313" key="12">
    <source>
        <dbReference type="Proteomes" id="UP000318093"/>
    </source>
</evidence>
<keyword evidence="3 9" id="KW-1003">Cell membrane</keyword>
<keyword evidence="6 9" id="KW-1133">Transmembrane helix</keyword>
<keyword evidence="7 9" id="KW-0811">Translocation</keyword>
<keyword evidence="4 9" id="KW-0812">Transmembrane</keyword>
<dbReference type="GO" id="GO:0008320">
    <property type="term" value="F:protein transmembrane transporter activity"/>
    <property type="evidence" value="ECO:0007669"/>
    <property type="project" value="UniProtKB-UniRule"/>
</dbReference>
<evidence type="ECO:0000256" key="5">
    <source>
        <dbReference type="ARBA" id="ARBA00022927"/>
    </source>
</evidence>
<dbReference type="HAMAP" id="MF_00236">
    <property type="entry name" value="TatA_E"/>
    <property type="match status" value="1"/>
</dbReference>
<organism evidence="11 12">
    <name type="scientific">Candidatus Segetimicrobium genomatis</name>
    <dbReference type="NCBI Taxonomy" id="2569760"/>
    <lineage>
        <taxon>Bacteria</taxon>
        <taxon>Bacillati</taxon>
        <taxon>Candidatus Sysuimicrobiota</taxon>
        <taxon>Candidatus Sysuimicrobiia</taxon>
        <taxon>Candidatus Sysuimicrobiales</taxon>
        <taxon>Candidatus Segetimicrobiaceae</taxon>
        <taxon>Candidatus Segetimicrobium</taxon>
    </lineage>
</organism>
<feature type="region of interest" description="Disordered" evidence="10">
    <location>
        <begin position="38"/>
        <end position="60"/>
    </location>
</feature>
<sequence length="60" mass="6352">MSAKMWELLIVLGIVILLFGPSRLAGLGGAVGKAMRDFREATKPEEPKGPAPEKGTGEKT</sequence>
<protein>
    <recommendedName>
        <fullName evidence="9">Sec-independent protein translocase protein TatA</fullName>
    </recommendedName>
</protein>
<reference evidence="11 12" key="1">
    <citation type="journal article" date="2019" name="Nat. Microbiol.">
        <title>Mediterranean grassland soil C-N compound turnover is dependent on rainfall and depth, and is mediated by genomically divergent microorganisms.</title>
        <authorList>
            <person name="Diamond S."/>
            <person name="Andeer P.F."/>
            <person name="Li Z."/>
            <person name="Crits-Christoph A."/>
            <person name="Burstein D."/>
            <person name="Anantharaman K."/>
            <person name="Lane K.R."/>
            <person name="Thomas B.C."/>
            <person name="Pan C."/>
            <person name="Northen T.R."/>
            <person name="Banfield J.F."/>
        </authorList>
    </citation>
    <scope>NUCLEOTIDE SEQUENCE [LARGE SCALE GENOMIC DNA]</scope>
    <source>
        <strain evidence="11">NP_6</strain>
    </source>
</reference>
<comment type="subcellular location">
    <subcellularLocation>
        <location evidence="1 9">Cell membrane</location>
        <topology evidence="1 9">Single-pass membrane protein</topology>
    </subcellularLocation>
</comment>
<dbReference type="InterPro" id="IPR003369">
    <property type="entry name" value="TatA/B/E"/>
</dbReference>
<evidence type="ECO:0000313" key="11">
    <source>
        <dbReference type="EMBL" id="TMI77864.1"/>
    </source>
</evidence>
<gene>
    <name evidence="9" type="primary">tatA</name>
    <name evidence="11" type="ORF">E6H03_13095</name>
</gene>
<evidence type="ECO:0000256" key="6">
    <source>
        <dbReference type="ARBA" id="ARBA00022989"/>
    </source>
</evidence>
<dbReference type="PANTHER" id="PTHR42982">
    <property type="entry name" value="SEC-INDEPENDENT PROTEIN TRANSLOCASE PROTEIN TATA"/>
    <property type="match status" value="1"/>
</dbReference>
<proteinExistence type="inferred from homology"/>
<evidence type="ECO:0000256" key="8">
    <source>
        <dbReference type="ARBA" id="ARBA00023136"/>
    </source>
</evidence>
<evidence type="ECO:0000256" key="10">
    <source>
        <dbReference type="SAM" id="MobiDB-lite"/>
    </source>
</evidence>
<dbReference type="Gene3D" id="1.20.5.3310">
    <property type="match status" value="1"/>
</dbReference>
<dbReference type="GO" id="GO:0033281">
    <property type="term" value="C:TAT protein transport complex"/>
    <property type="evidence" value="ECO:0007669"/>
    <property type="project" value="UniProtKB-UniRule"/>
</dbReference>
<dbReference type="Pfam" id="PF02416">
    <property type="entry name" value="TatA_B_E"/>
    <property type="match status" value="1"/>
</dbReference>
<dbReference type="InterPro" id="IPR006312">
    <property type="entry name" value="TatA/E"/>
</dbReference>
<evidence type="ECO:0000256" key="1">
    <source>
        <dbReference type="ARBA" id="ARBA00004162"/>
    </source>
</evidence>
<comment type="similarity">
    <text evidence="9">Belongs to the TatA/E family.</text>
</comment>
<accession>A0A537J2T5</accession>
<feature type="compositionally biased region" description="Basic and acidic residues" evidence="10">
    <location>
        <begin position="38"/>
        <end position="48"/>
    </location>
</feature>
<comment type="caution">
    <text evidence="11">The sequence shown here is derived from an EMBL/GenBank/DDBJ whole genome shotgun (WGS) entry which is preliminary data.</text>
</comment>
<keyword evidence="2 9" id="KW-0813">Transport</keyword>
<dbReference type="EMBL" id="VBAN01000472">
    <property type="protein sequence ID" value="TMI77864.1"/>
    <property type="molecule type" value="Genomic_DNA"/>
</dbReference>
<evidence type="ECO:0000256" key="4">
    <source>
        <dbReference type="ARBA" id="ARBA00022692"/>
    </source>
</evidence>